<gene>
    <name evidence="1" type="ORF">SAMN05444955_108185</name>
</gene>
<protein>
    <submittedName>
        <fullName evidence="1">Uncharacterized protein</fullName>
    </submittedName>
</protein>
<accession>A0A1H8FI25</accession>
<keyword evidence="2" id="KW-1185">Reference proteome</keyword>
<evidence type="ECO:0000313" key="2">
    <source>
        <dbReference type="Proteomes" id="UP000199695"/>
    </source>
</evidence>
<dbReference type="Proteomes" id="UP000199695">
    <property type="component" value="Unassembled WGS sequence"/>
</dbReference>
<sequence>MVYIGKAGRPQICLQYCCTEREELFFPMNMRKKWPAACKRPNTTLVLWCTVMRARLNYDGMDQYVKVISAFLRSISII</sequence>
<name>A0A1H8FI25_9BACL</name>
<dbReference type="AlphaFoldDB" id="A0A1H8FI25"/>
<reference evidence="1 2" key="1">
    <citation type="submission" date="2016-10" db="EMBL/GenBank/DDBJ databases">
        <authorList>
            <person name="de Groot N.N."/>
        </authorList>
    </citation>
    <scope>NUCLEOTIDE SEQUENCE [LARGE SCALE GENOMIC DNA]</scope>
    <source>
        <strain evidence="1 2">DSM 46701</strain>
    </source>
</reference>
<evidence type="ECO:0000313" key="1">
    <source>
        <dbReference type="EMBL" id="SEN30787.1"/>
    </source>
</evidence>
<organism evidence="1 2">
    <name type="scientific">Lihuaxuella thermophila</name>
    <dbReference type="NCBI Taxonomy" id="1173111"/>
    <lineage>
        <taxon>Bacteria</taxon>
        <taxon>Bacillati</taxon>
        <taxon>Bacillota</taxon>
        <taxon>Bacilli</taxon>
        <taxon>Bacillales</taxon>
        <taxon>Thermoactinomycetaceae</taxon>
        <taxon>Lihuaxuella</taxon>
    </lineage>
</organism>
<proteinExistence type="predicted"/>
<dbReference type="EMBL" id="FOCQ01000008">
    <property type="protein sequence ID" value="SEN30787.1"/>
    <property type="molecule type" value="Genomic_DNA"/>
</dbReference>